<gene>
    <name evidence="2" type="ORF">URODEC1_LOCUS1366</name>
</gene>
<feature type="domain" description="KIB1-4 beta-propeller" evidence="1">
    <location>
        <begin position="52"/>
        <end position="319"/>
    </location>
</feature>
<dbReference type="Proteomes" id="UP001497457">
    <property type="component" value="Chromosome 1b"/>
</dbReference>
<reference evidence="2" key="1">
    <citation type="submission" date="2024-10" db="EMBL/GenBank/DDBJ databases">
        <authorList>
            <person name="Ryan C."/>
        </authorList>
    </citation>
    <scope>NUCLEOTIDE SEQUENCE [LARGE SCALE GENOMIC DNA]</scope>
</reference>
<evidence type="ECO:0000313" key="2">
    <source>
        <dbReference type="EMBL" id="CAL4886805.1"/>
    </source>
</evidence>
<dbReference type="Pfam" id="PF03478">
    <property type="entry name" value="Beta-prop_KIB1-4"/>
    <property type="match status" value="1"/>
</dbReference>
<dbReference type="InterPro" id="IPR050942">
    <property type="entry name" value="F-box_BR-signaling"/>
</dbReference>
<dbReference type="PANTHER" id="PTHR44259">
    <property type="entry name" value="OS07G0183000 PROTEIN-RELATED"/>
    <property type="match status" value="1"/>
</dbReference>
<sequence>MPLLKSGTPTLLTSRQDMDGTKVEESISEGYFGLHDISQGSSFCVHNESLKHGPWIGGKDDWIVITNNRCSMNIVNLITGEKIPLPLLSTIQGVQISESEYLEVHPIGCCSRALRRVVLCQTPSSRSGYLALVLFDDGMLAYTSEGDKTWKLFTHRKAYLGCYHREPLIVMDAILHKGSVIAVDGDGFCYSWDIRYPEEYPMPLATPERVDIEGSVGCIFFLAKSPADELLIIGVHGHCHRARATGRLVVNEHDVLKHIDGVQLHKFEESHGTWERICNIGLGHSLFLGLNYPFYGSWNGIKPNCVYVADMGGNDVLTFALQADGEALIEKHDLPTEQGARLLDGHSMRTPMWFRPTLPSREK</sequence>
<proteinExistence type="predicted"/>
<dbReference type="AlphaFoldDB" id="A0ABC8VA88"/>
<name>A0ABC8VA88_9POAL</name>
<evidence type="ECO:0000259" key="1">
    <source>
        <dbReference type="Pfam" id="PF03478"/>
    </source>
</evidence>
<protein>
    <recommendedName>
        <fullName evidence="1">KIB1-4 beta-propeller domain-containing protein</fullName>
    </recommendedName>
</protein>
<dbReference type="EMBL" id="OZ075111">
    <property type="protein sequence ID" value="CAL4886805.1"/>
    <property type="molecule type" value="Genomic_DNA"/>
</dbReference>
<evidence type="ECO:0000313" key="3">
    <source>
        <dbReference type="Proteomes" id="UP001497457"/>
    </source>
</evidence>
<keyword evidence="3" id="KW-1185">Reference proteome</keyword>
<dbReference type="PANTHER" id="PTHR44259:SF57">
    <property type="entry name" value="DUF1618 DOMAIN-CONTAINING PROTEIN"/>
    <property type="match status" value="1"/>
</dbReference>
<organism evidence="2 3">
    <name type="scientific">Urochloa decumbens</name>
    <dbReference type="NCBI Taxonomy" id="240449"/>
    <lineage>
        <taxon>Eukaryota</taxon>
        <taxon>Viridiplantae</taxon>
        <taxon>Streptophyta</taxon>
        <taxon>Embryophyta</taxon>
        <taxon>Tracheophyta</taxon>
        <taxon>Spermatophyta</taxon>
        <taxon>Magnoliopsida</taxon>
        <taxon>Liliopsida</taxon>
        <taxon>Poales</taxon>
        <taxon>Poaceae</taxon>
        <taxon>PACMAD clade</taxon>
        <taxon>Panicoideae</taxon>
        <taxon>Panicodae</taxon>
        <taxon>Paniceae</taxon>
        <taxon>Melinidinae</taxon>
        <taxon>Urochloa</taxon>
    </lineage>
</organism>
<accession>A0ABC8VA88</accession>
<dbReference type="InterPro" id="IPR005174">
    <property type="entry name" value="KIB1-4_b-propeller"/>
</dbReference>